<evidence type="ECO:0000313" key="2">
    <source>
        <dbReference type="EMBL" id="CAJ2513043.1"/>
    </source>
</evidence>
<protein>
    <submittedName>
        <fullName evidence="2">Uu.00g011620.m01.CDS01</fullName>
    </submittedName>
</protein>
<keyword evidence="3" id="KW-1185">Reference proteome</keyword>
<feature type="signal peptide" evidence="1">
    <location>
        <begin position="1"/>
        <end position="18"/>
    </location>
</feature>
<feature type="chain" id="PRO_5042486815" evidence="1">
    <location>
        <begin position="19"/>
        <end position="256"/>
    </location>
</feature>
<evidence type="ECO:0000313" key="3">
    <source>
        <dbReference type="Proteomes" id="UP001295740"/>
    </source>
</evidence>
<name>A0AAI8VXS8_9PEZI</name>
<dbReference type="EMBL" id="CAUWAG010000020">
    <property type="protein sequence ID" value="CAJ2513043.1"/>
    <property type="molecule type" value="Genomic_DNA"/>
</dbReference>
<evidence type="ECO:0000256" key="1">
    <source>
        <dbReference type="SAM" id="SignalP"/>
    </source>
</evidence>
<keyword evidence="1" id="KW-0732">Signal</keyword>
<organism evidence="2 3">
    <name type="scientific">Anthostomella pinea</name>
    <dbReference type="NCBI Taxonomy" id="933095"/>
    <lineage>
        <taxon>Eukaryota</taxon>
        <taxon>Fungi</taxon>
        <taxon>Dikarya</taxon>
        <taxon>Ascomycota</taxon>
        <taxon>Pezizomycotina</taxon>
        <taxon>Sordariomycetes</taxon>
        <taxon>Xylariomycetidae</taxon>
        <taxon>Xylariales</taxon>
        <taxon>Xylariaceae</taxon>
        <taxon>Anthostomella</taxon>
    </lineage>
</organism>
<proteinExistence type="predicted"/>
<accession>A0AAI8VXS8</accession>
<reference evidence="2" key="1">
    <citation type="submission" date="2023-10" db="EMBL/GenBank/DDBJ databases">
        <authorList>
            <person name="Hackl T."/>
        </authorList>
    </citation>
    <scope>NUCLEOTIDE SEQUENCE</scope>
</reference>
<sequence length="256" mass="28695">MHFASLLVAIGLASTGRALSVGMPGIGSRDAHHARSPAREVNLPQIGHGFTRGTTKYQKLLAASDASIWLLNSVVVGFDNHEKIFLKYWDKDWKDNGRKIWERLAGNDKAGAPQFKEIKLIYDGAHEAVEFDGYEVELGRSAMKLPSVHNVMGARQANGQNICHDLRENGIGFALHELLEGIIIEGYLQLPELLDDITPQKMTGHENFRSPYQAQQLDKKEARYTAESYVWYAVEVFWADFCNKNDGFEASLEDTT</sequence>
<comment type="caution">
    <text evidence="2">The sequence shown here is derived from an EMBL/GenBank/DDBJ whole genome shotgun (WGS) entry which is preliminary data.</text>
</comment>
<gene>
    <name evidence="2" type="ORF">KHLLAP_LOCUS13511</name>
</gene>
<dbReference type="Proteomes" id="UP001295740">
    <property type="component" value="Unassembled WGS sequence"/>
</dbReference>
<dbReference type="AlphaFoldDB" id="A0AAI8VXS8"/>